<dbReference type="Gene3D" id="3.40.720.10">
    <property type="entry name" value="Alkaline Phosphatase, subunit A"/>
    <property type="match status" value="1"/>
</dbReference>
<sequence>MSSMRSREGVESVTMSTTLPVIAPTDRCLADVLVSSFQSVRGVDNPLALGRVRRSVVVLVDGLGSENLAHRAAHARTLGSLRQKTVSSGFPTTTASALSSLMTGVDPGVSGMVGYAVRDPSSGEIINQLSGLDAVDVSRWQPVETVWEANSDIPAVIVSAARYRHSGLTRSILRGADYVSAQTYEERLAAIDGFLRLHRDGVVYVYIPELDMTAHASGVSSQQWARRLEELDGFIADVVRMLSKSDGLIVTADHGVIDVLPHQHIVIPEASELTDNVLTGGEPRFLHLYVDGNVETTLNAWRSMEGSRAHIATRDDAIAAGWFGFVSEEHRERIGDVLVTPRGRHVYYDSRVATLQSMAMVGQHGGLSRAETHVPLIFSGAYA</sequence>
<dbReference type="PANTHER" id="PTHR10151:SF120">
    <property type="entry name" value="BIS(5'-ADENOSYL)-TRIPHOSPHATASE"/>
    <property type="match status" value="1"/>
</dbReference>
<organism evidence="1">
    <name type="scientific">freshwater metagenome</name>
    <dbReference type="NCBI Taxonomy" id="449393"/>
    <lineage>
        <taxon>unclassified sequences</taxon>
        <taxon>metagenomes</taxon>
        <taxon>ecological metagenomes</taxon>
    </lineage>
</organism>
<dbReference type="AlphaFoldDB" id="A0A6J6FKQ6"/>
<dbReference type="PANTHER" id="PTHR10151">
    <property type="entry name" value="ECTONUCLEOTIDE PYROPHOSPHATASE/PHOSPHODIESTERASE"/>
    <property type="match status" value="1"/>
</dbReference>
<name>A0A6J6FKQ6_9ZZZZ</name>
<gene>
    <name evidence="1" type="ORF">UFOPK1788_00321</name>
</gene>
<dbReference type="InterPro" id="IPR002591">
    <property type="entry name" value="Phosphodiest/P_Trfase"/>
</dbReference>
<dbReference type="Pfam" id="PF01663">
    <property type="entry name" value="Phosphodiest"/>
    <property type="match status" value="1"/>
</dbReference>
<dbReference type="EMBL" id="CAEZUE010000026">
    <property type="protein sequence ID" value="CAB4587553.1"/>
    <property type="molecule type" value="Genomic_DNA"/>
</dbReference>
<dbReference type="GO" id="GO:0016787">
    <property type="term" value="F:hydrolase activity"/>
    <property type="evidence" value="ECO:0007669"/>
    <property type="project" value="UniProtKB-ARBA"/>
</dbReference>
<reference evidence="1" key="1">
    <citation type="submission" date="2020-05" db="EMBL/GenBank/DDBJ databases">
        <authorList>
            <person name="Chiriac C."/>
            <person name="Salcher M."/>
            <person name="Ghai R."/>
            <person name="Kavagutti S V."/>
        </authorList>
    </citation>
    <scope>NUCLEOTIDE SEQUENCE</scope>
</reference>
<protein>
    <submittedName>
        <fullName evidence="1">Unannotated protein</fullName>
    </submittedName>
</protein>
<dbReference type="SUPFAM" id="SSF53649">
    <property type="entry name" value="Alkaline phosphatase-like"/>
    <property type="match status" value="1"/>
</dbReference>
<dbReference type="InterPro" id="IPR017850">
    <property type="entry name" value="Alkaline_phosphatase_core_sf"/>
</dbReference>
<accession>A0A6J6FKQ6</accession>
<proteinExistence type="predicted"/>
<evidence type="ECO:0000313" key="1">
    <source>
        <dbReference type="EMBL" id="CAB4587553.1"/>
    </source>
</evidence>